<evidence type="ECO:0000313" key="3">
    <source>
        <dbReference type="Proteomes" id="UP000193566"/>
    </source>
</evidence>
<feature type="compositionally biased region" description="Polar residues" evidence="1">
    <location>
        <begin position="188"/>
        <end position="198"/>
    </location>
</feature>
<comment type="caution">
    <text evidence="2">The sequence shown here is derived from an EMBL/GenBank/DDBJ whole genome shotgun (WGS) entry which is preliminary data.</text>
</comment>
<dbReference type="Proteomes" id="UP000193566">
    <property type="component" value="Unassembled WGS sequence"/>
</dbReference>
<organism evidence="2 3">
    <name type="scientific">Rhodococcus rhodochrous J3</name>
    <dbReference type="NCBI Taxonomy" id="903528"/>
    <lineage>
        <taxon>Bacteria</taxon>
        <taxon>Bacillati</taxon>
        <taxon>Actinomycetota</taxon>
        <taxon>Actinomycetes</taxon>
        <taxon>Mycobacteriales</taxon>
        <taxon>Nocardiaceae</taxon>
        <taxon>Rhodococcus</taxon>
    </lineage>
</organism>
<feature type="compositionally biased region" description="Basic and acidic residues" evidence="1">
    <location>
        <begin position="118"/>
        <end position="132"/>
    </location>
</feature>
<proteinExistence type="predicted"/>
<feature type="compositionally biased region" description="Basic and acidic residues" evidence="1">
    <location>
        <begin position="51"/>
        <end position="73"/>
    </location>
</feature>
<reference evidence="2 3" key="1">
    <citation type="submission" date="2017-04" db="EMBL/GenBank/DDBJ databases">
        <authorList>
            <person name="Varghese N."/>
            <person name="Submissions S."/>
        </authorList>
    </citation>
    <scope>NUCLEOTIDE SEQUENCE [LARGE SCALE GENOMIC DNA]</scope>
    <source>
        <strain evidence="2 3">J3</strain>
    </source>
</reference>
<protein>
    <submittedName>
        <fullName evidence="2">Uncharacterized protein</fullName>
    </submittedName>
</protein>
<feature type="region of interest" description="Disordered" evidence="1">
    <location>
        <begin position="112"/>
        <end position="199"/>
    </location>
</feature>
<gene>
    <name evidence="2" type="ORF">SAMN02745947_05529</name>
</gene>
<keyword evidence="3" id="KW-1185">Reference proteome</keyword>
<dbReference type="EMBL" id="FXAV01000044">
    <property type="protein sequence ID" value="SMG59940.1"/>
    <property type="molecule type" value="Genomic_DNA"/>
</dbReference>
<feature type="compositionally biased region" description="Basic and acidic residues" evidence="1">
    <location>
        <begin position="167"/>
        <end position="184"/>
    </location>
</feature>
<accession>A0ABY1MJC9</accession>
<name>A0ABY1MJC9_RHORH</name>
<evidence type="ECO:0000313" key="2">
    <source>
        <dbReference type="EMBL" id="SMG59940.1"/>
    </source>
</evidence>
<feature type="region of interest" description="Disordered" evidence="1">
    <location>
        <begin position="50"/>
        <end position="96"/>
    </location>
</feature>
<sequence length="272" mass="29514">MSDCNKESGFVQMHGPTSHYVLVNDELGVDLSRPGRAAMSPTMVSCTHRYHLSDRIRRSTSGERDQNSYERSADSTPIPMPSPARAPPSDMNSWPPMRMVICASTTPMTAEVMSTAQRTHERSRSSETDRGTSGRSNGRMHTGQPPTTGPPGKKPQHLEGGAVDSDSSEHRTVRHAPPESEKHGAASRSKSVLPTGSRDTMCCHNATGSCRDRRASAVGVTRPFRTPIRPSARALARNRATGRVRSSRFAEPIHHPAIPVRAARCSTTASGR</sequence>
<evidence type="ECO:0000256" key="1">
    <source>
        <dbReference type="SAM" id="MobiDB-lite"/>
    </source>
</evidence>